<feature type="compositionally biased region" description="Acidic residues" evidence="1">
    <location>
        <begin position="12"/>
        <end position="21"/>
    </location>
</feature>
<evidence type="ECO:0000256" key="1">
    <source>
        <dbReference type="SAM" id="MobiDB-lite"/>
    </source>
</evidence>
<feature type="compositionally biased region" description="Basic and acidic residues" evidence="1">
    <location>
        <begin position="1"/>
        <end position="11"/>
    </location>
</feature>
<name>A0A4R6SDG6_LABRH</name>
<proteinExistence type="predicted"/>
<keyword evidence="3" id="KW-1185">Reference proteome</keyword>
<organism evidence="2 3">
    <name type="scientific">Labedaea rhizosphaerae</name>
    <dbReference type="NCBI Taxonomy" id="598644"/>
    <lineage>
        <taxon>Bacteria</taxon>
        <taxon>Bacillati</taxon>
        <taxon>Actinomycetota</taxon>
        <taxon>Actinomycetes</taxon>
        <taxon>Pseudonocardiales</taxon>
        <taxon>Pseudonocardiaceae</taxon>
        <taxon>Labedaea</taxon>
    </lineage>
</organism>
<feature type="region of interest" description="Disordered" evidence="1">
    <location>
        <begin position="1"/>
        <end position="49"/>
    </location>
</feature>
<gene>
    <name evidence="2" type="ORF">EV186_103637</name>
</gene>
<comment type="caution">
    <text evidence="2">The sequence shown here is derived from an EMBL/GenBank/DDBJ whole genome shotgun (WGS) entry which is preliminary data.</text>
</comment>
<reference evidence="2 3" key="1">
    <citation type="submission" date="2019-03" db="EMBL/GenBank/DDBJ databases">
        <title>Genomic Encyclopedia of Type Strains, Phase IV (KMG-IV): sequencing the most valuable type-strain genomes for metagenomic binning, comparative biology and taxonomic classification.</title>
        <authorList>
            <person name="Goeker M."/>
        </authorList>
    </citation>
    <scope>NUCLEOTIDE SEQUENCE [LARGE SCALE GENOMIC DNA]</scope>
    <source>
        <strain evidence="2 3">DSM 45361</strain>
    </source>
</reference>
<dbReference type="AlphaFoldDB" id="A0A4R6SDG6"/>
<dbReference type="Proteomes" id="UP000295444">
    <property type="component" value="Unassembled WGS sequence"/>
</dbReference>
<sequence length="49" mass="5903">MTDPLTDRPGWDDDGALDELLAETREERQHEETARVEPSSEEPWPWWWH</sequence>
<protein>
    <submittedName>
        <fullName evidence="2">Uncharacterized protein</fullName>
    </submittedName>
</protein>
<dbReference type="RefSeq" id="WP_166659241.1">
    <property type="nucleotide sequence ID" value="NZ_SNXZ01000003.1"/>
</dbReference>
<evidence type="ECO:0000313" key="3">
    <source>
        <dbReference type="Proteomes" id="UP000295444"/>
    </source>
</evidence>
<dbReference type="EMBL" id="SNXZ01000003">
    <property type="protein sequence ID" value="TDP97673.1"/>
    <property type="molecule type" value="Genomic_DNA"/>
</dbReference>
<evidence type="ECO:0000313" key="2">
    <source>
        <dbReference type="EMBL" id="TDP97673.1"/>
    </source>
</evidence>
<feature type="compositionally biased region" description="Basic and acidic residues" evidence="1">
    <location>
        <begin position="22"/>
        <end position="35"/>
    </location>
</feature>
<accession>A0A4R6SDG6</accession>